<evidence type="ECO:0000256" key="3">
    <source>
        <dbReference type="ARBA" id="ARBA00022490"/>
    </source>
</evidence>
<keyword evidence="4 10" id="KW-0597">Phosphoprotein</keyword>
<feature type="modified residue" description="4-aspartylphosphate" evidence="10">
    <location>
        <position position="55"/>
    </location>
</feature>
<organism evidence="13 14">
    <name type="scientific">Roseburia hominis</name>
    <dbReference type="NCBI Taxonomy" id="301301"/>
    <lineage>
        <taxon>Bacteria</taxon>
        <taxon>Bacillati</taxon>
        <taxon>Bacillota</taxon>
        <taxon>Clostridia</taxon>
        <taxon>Lachnospirales</taxon>
        <taxon>Lachnospiraceae</taxon>
        <taxon>Roseburia</taxon>
    </lineage>
</organism>
<dbReference type="GO" id="GO:0005737">
    <property type="term" value="C:cytoplasm"/>
    <property type="evidence" value="ECO:0007669"/>
    <property type="project" value="UniProtKB-SubCell"/>
</dbReference>
<name>A0A395VF74_9FIRM</name>
<dbReference type="InterPro" id="IPR051552">
    <property type="entry name" value="HptR"/>
</dbReference>
<dbReference type="SMART" id="SM00448">
    <property type="entry name" value="REC"/>
    <property type="match status" value="1"/>
</dbReference>
<evidence type="ECO:0000256" key="2">
    <source>
        <dbReference type="ARBA" id="ARBA00018672"/>
    </source>
</evidence>
<feature type="domain" description="HTH araC/xylS-type" evidence="11">
    <location>
        <begin position="415"/>
        <end position="513"/>
    </location>
</feature>
<reference evidence="13 14" key="1">
    <citation type="submission" date="2018-08" db="EMBL/GenBank/DDBJ databases">
        <title>A genome reference for cultivated species of the human gut microbiota.</title>
        <authorList>
            <person name="Zou Y."/>
            <person name="Xue W."/>
            <person name="Luo G."/>
        </authorList>
    </citation>
    <scope>NUCLEOTIDE SEQUENCE [LARGE SCALE GENOMIC DNA]</scope>
    <source>
        <strain evidence="13 14">AF22-12AC</strain>
    </source>
</reference>
<dbReference type="PANTHER" id="PTHR42713:SF3">
    <property type="entry name" value="TRANSCRIPTIONAL REGULATORY PROTEIN HPTR"/>
    <property type="match status" value="1"/>
</dbReference>
<evidence type="ECO:0000256" key="7">
    <source>
        <dbReference type="ARBA" id="ARBA00023125"/>
    </source>
</evidence>
<dbReference type="Gene3D" id="3.40.50.2300">
    <property type="match status" value="1"/>
</dbReference>
<keyword evidence="8" id="KW-0804">Transcription</keyword>
<evidence type="ECO:0000256" key="6">
    <source>
        <dbReference type="ARBA" id="ARBA00023015"/>
    </source>
</evidence>
<dbReference type="InterPro" id="IPR018062">
    <property type="entry name" value="HTH_AraC-typ_CS"/>
</dbReference>
<dbReference type="Pfam" id="PF12833">
    <property type="entry name" value="HTH_18"/>
    <property type="match status" value="1"/>
</dbReference>
<dbReference type="SUPFAM" id="SSF46689">
    <property type="entry name" value="Homeodomain-like"/>
    <property type="match status" value="2"/>
</dbReference>
<dbReference type="AlphaFoldDB" id="A0A395VF74"/>
<dbReference type="InterPro" id="IPR011006">
    <property type="entry name" value="CheY-like_superfamily"/>
</dbReference>
<dbReference type="InterPro" id="IPR009057">
    <property type="entry name" value="Homeodomain-like_sf"/>
</dbReference>
<evidence type="ECO:0000256" key="9">
    <source>
        <dbReference type="ARBA" id="ARBA00024867"/>
    </source>
</evidence>
<evidence type="ECO:0000313" key="14">
    <source>
        <dbReference type="Proteomes" id="UP000266172"/>
    </source>
</evidence>
<dbReference type="Pfam" id="PF17853">
    <property type="entry name" value="GGDEF_2"/>
    <property type="match status" value="1"/>
</dbReference>
<dbReference type="CDD" id="cd17536">
    <property type="entry name" value="REC_YesN-like"/>
    <property type="match status" value="1"/>
</dbReference>
<feature type="domain" description="Response regulatory" evidence="12">
    <location>
        <begin position="3"/>
        <end position="120"/>
    </location>
</feature>
<evidence type="ECO:0000256" key="5">
    <source>
        <dbReference type="ARBA" id="ARBA00023012"/>
    </source>
</evidence>
<dbReference type="GO" id="GO:0003700">
    <property type="term" value="F:DNA-binding transcription factor activity"/>
    <property type="evidence" value="ECO:0007669"/>
    <property type="project" value="InterPro"/>
</dbReference>
<dbReference type="GO" id="GO:0043565">
    <property type="term" value="F:sequence-specific DNA binding"/>
    <property type="evidence" value="ECO:0007669"/>
    <property type="project" value="InterPro"/>
</dbReference>
<evidence type="ECO:0000256" key="8">
    <source>
        <dbReference type="ARBA" id="ARBA00023163"/>
    </source>
</evidence>
<comment type="function">
    <text evidence="9">May play the central regulatory role in sporulation. It may be an element of the effector pathway responsible for the activation of sporulation genes in response to nutritional stress. Spo0A may act in concert with spo0H (a sigma factor) to control the expression of some genes that are critical to the sporulation process.</text>
</comment>
<dbReference type="Pfam" id="PF00072">
    <property type="entry name" value="Response_reg"/>
    <property type="match status" value="1"/>
</dbReference>
<dbReference type="RefSeq" id="WP_118096695.1">
    <property type="nucleotide sequence ID" value="NZ_QRVL01000001.1"/>
</dbReference>
<keyword evidence="6" id="KW-0805">Transcription regulation</keyword>
<dbReference type="InterPro" id="IPR018060">
    <property type="entry name" value="HTH_AraC"/>
</dbReference>
<keyword evidence="7 13" id="KW-0238">DNA-binding</keyword>
<sequence length="516" mass="59418">MYKLFIADDEAIIREGLRCLLDWETLGFTIAGEAANGDAALQFLLSETPDLVLLDIRMPGMSGLDVVRIAREHGYDGKVVILSGYSDFNYARTAIRYGVLSYLTKPIDEDELLEIVSQIRNQLDSDASARDSSAHYRQKAYDSIIRDLLADTAAYDRLDRAELHLNADIYQVIIYEKYSHRTEDAAYRFSDLLRVTNQDHNSFDHITDDTREIILLKGSFATEKFNSFLERFQRQCQPQKDSPLDSLFLAYGRPVSHLEEIALSYTDASRLIDQRFFCEEDQHTLGYENLPTLGSDLPLITGAFLDEYAGRLFDGLSSFSRSRTAEILGELQTKLYQSSDSIDTIKLFFADLYLQIKERIGRSYTSVDIPFPGNGEIIRIISEKYYLYEIIRFLTEQFELILSSIGRTSKEGVIDDILYYIEHNYARNLTLEAIAPLFGYNSSYLGKIFSKKVGENFNSYLDHVRIEHSKELLLGNDMKVYEIAEKVGYRNVDYFHIKFKRQVGMTPAEFRRTHRQ</sequence>
<protein>
    <recommendedName>
        <fullName evidence="2">Stage 0 sporulation protein A homolog</fullName>
    </recommendedName>
</protein>
<gene>
    <name evidence="13" type="ORF">DWX93_03865</name>
</gene>
<dbReference type="PRINTS" id="PR00032">
    <property type="entry name" value="HTHARAC"/>
</dbReference>
<dbReference type="PROSITE" id="PS01124">
    <property type="entry name" value="HTH_ARAC_FAMILY_2"/>
    <property type="match status" value="1"/>
</dbReference>
<dbReference type="SUPFAM" id="SSF52172">
    <property type="entry name" value="CheY-like"/>
    <property type="match status" value="1"/>
</dbReference>
<evidence type="ECO:0000256" key="1">
    <source>
        <dbReference type="ARBA" id="ARBA00004496"/>
    </source>
</evidence>
<evidence type="ECO:0000256" key="4">
    <source>
        <dbReference type="ARBA" id="ARBA00022553"/>
    </source>
</evidence>
<dbReference type="Proteomes" id="UP000266172">
    <property type="component" value="Unassembled WGS sequence"/>
</dbReference>
<dbReference type="EMBL" id="QRVL01000001">
    <property type="protein sequence ID" value="RGS42466.1"/>
    <property type="molecule type" value="Genomic_DNA"/>
</dbReference>
<dbReference type="InterPro" id="IPR041522">
    <property type="entry name" value="CdaR_GGDEF"/>
</dbReference>
<keyword evidence="3" id="KW-0963">Cytoplasm</keyword>
<proteinExistence type="predicted"/>
<keyword evidence="5" id="KW-0902">Two-component regulatory system</keyword>
<evidence type="ECO:0000259" key="12">
    <source>
        <dbReference type="PROSITE" id="PS50110"/>
    </source>
</evidence>
<evidence type="ECO:0000256" key="10">
    <source>
        <dbReference type="PROSITE-ProRule" id="PRU00169"/>
    </source>
</evidence>
<comment type="caution">
    <text evidence="13">The sequence shown here is derived from an EMBL/GenBank/DDBJ whole genome shotgun (WGS) entry which is preliminary data.</text>
</comment>
<dbReference type="PROSITE" id="PS00041">
    <property type="entry name" value="HTH_ARAC_FAMILY_1"/>
    <property type="match status" value="1"/>
</dbReference>
<dbReference type="InterPro" id="IPR020449">
    <property type="entry name" value="Tscrpt_reg_AraC-type_HTH"/>
</dbReference>
<dbReference type="SMART" id="SM00342">
    <property type="entry name" value="HTH_ARAC"/>
    <property type="match status" value="1"/>
</dbReference>
<dbReference type="PANTHER" id="PTHR42713">
    <property type="entry name" value="HISTIDINE KINASE-RELATED"/>
    <property type="match status" value="1"/>
</dbReference>
<accession>A0A395VF74</accession>
<evidence type="ECO:0000259" key="11">
    <source>
        <dbReference type="PROSITE" id="PS01124"/>
    </source>
</evidence>
<dbReference type="InterPro" id="IPR001789">
    <property type="entry name" value="Sig_transdc_resp-reg_receiver"/>
</dbReference>
<comment type="subcellular location">
    <subcellularLocation>
        <location evidence="1">Cytoplasm</location>
    </subcellularLocation>
</comment>
<dbReference type="Gene3D" id="1.10.10.60">
    <property type="entry name" value="Homeodomain-like"/>
    <property type="match status" value="2"/>
</dbReference>
<dbReference type="PROSITE" id="PS50110">
    <property type="entry name" value="RESPONSE_REGULATORY"/>
    <property type="match status" value="1"/>
</dbReference>
<evidence type="ECO:0000313" key="13">
    <source>
        <dbReference type="EMBL" id="RGS42466.1"/>
    </source>
</evidence>
<dbReference type="GO" id="GO:0000160">
    <property type="term" value="P:phosphorelay signal transduction system"/>
    <property type="evidence" value="ECO:0007669"/>
    <property type="project" value="UniProtKB-KW"/>
</dbReference>